<accession>A0A242MRD3</accession>
<gene>
    <name evidence="2" type="ORF">PAMC26577_17180</name>
</gene>
<reference evidence="2 3" key="1">
    <citation type="submission" date="2017-03" db="EMBL/GenBank/DDBJ databases">
        <title>Genome analysis of strain PAMC 26577.</title>
        <authorList>
            <person name="Oh H.-M."/>
            <person name="Yang J.-A."/>
        </authorList>
    </citation>
    <scope>NUCLEOTIDE SEQUENCE [LARGE SCALE GENOMIC DNA]</scope>
    <source>
        <strain evidence="2 3">PAMC 26577</strain>
    </source>
</reference>
<dbReference type="SUPFAM" id="SSF54593">
    <property type="entry name" value="Glyoxalase/Bleomycin resistance protein/Dihydroxybiphenyl dioxygenase"/>
    <property type="match status" value="1"/>
</dbReference>
<evidence type="ECO:0000313" key="2">
    <source>
        <dbReference type="EMBL" id="OTP73817.1"/>
    </source>
</evidence>
<dbReference type="InterPro" id="IPR029068">
    <property type="entry name" value="Glyas_Bleomycin-R_OHBP_Dase"/>
</dbReference>
<dbReference type="Pfam" id="PF00903">
    <property type="entry name" value="Glyoxalase"/>
    <property type="match status" value="1"/>
</dbReference>
<proteinExistence type="predicted"/>
<organism evidence="2 3">
    <name type="scientific">Caballeronia sordidicola</name>
    <name type="common">Burkholderia sordidicola</name>
    <dbReference type="NCBI Taxonomy" id="196367"/>
    <lineage>
        <taxon>Bacteria</taxon>
        <taxon>Pseudomonadati</taxon>
        <taxon>Pseudomonadota</taxon>
        <taxon>Betaproteobacteria</taxon>
        <taxon>Burkholderiales</taxon>
        <taxon>Burkholderiaceae</taxon>
        <taxon>Caballeronia</taxon>
    </lineage>
</organism>
<dbReference type="Proteomes" id="UP000195221">
    <property type="component" value="Unassembled WGS sequence"/>
</dbReference>
<dbReference type="InterPro" id="IPR037523">
    <property type="entry name" value="VOC_core"/>
</dbReference>
<dbReference type="PROSITE" id="PS51819">
    <property type="entry name" value="VOC"/>
    <property type="match status" value="1"/>
</dbReference>
<evidence type="ECO:0000313" key="3">
    <source>
        <dbReference type="Proteomes" id="UP000195221"/>
    </source>
</evidence>
<protein>
    <submittedName>
        <fullName evidence="2">Putative cell wall protein</fullName>
    </submittedName>
</protein>
<comment type="caution">
    <text evidence="2">The sequence shown here is derived from an EMBL/GenBank/DDBJ whole genome shotgun (WGS) entry which is preliminary data.</text>
</comment>
<dbReference type="AlphaFoldDB" id="A0A242MRD3"/>
<evidence type="ECO:0000259" key="1">
    <source>
        <dbReference type="PROSITE" id="PS51819"/>
    </source>
</evidence>
<sequence>MTTLLKESHAFSGFAVPDLDAAKRFYGETLGLDVTTGSMDVLELHLAGGNHVLIYPKPDHVAATYTILNFPVADVERTVDDLTARGVRFEHYDTPRLKTDAKGICRASGGPVIAWFRDPAGNVLSVLESDR</sequence>
<dbReference type="EMBL" id="NBTZ01000074">
    <property type="protein sequence ID" value="OTP73817.1"/>
    <property type="molecule type" value="Genomic_DNA"/>
</dbReference>
<dbReference type="RefSeq" id="WP_062171453.1">
    <property type="nucleotide sequence ID" value="NZ_MSRG01000024.1"/>
</dbReference>
<dbReference type="Gene3D" id="3.10.180.10">
    <property type="entry name" value="2,3-Dihydroxybiphenyl 1,2-Dioxygenase, domain 1"/>
    <property type="match status" value="1"/>
</dbReference>
<dbReference type="InterPro" id="IPR004360">
    <property type="entry name" value="Glyas_Fos-R_dOase_dom"/>
</dbReference>
<feature type="domain" description="VOC" evidence="1">
    <location>
        <begin position="6"/>
        <end position="129"/>
    </location>
</feature>
<name>A0A242MRD3_CABSO</name>